<evidence type="ECO:0000313" key="1">
    <source>
        <dbReference type="EMBL" id="NVY95887.1"/>
    </source>
</evidence>
<dbReference type="Gene3D" id="1.10.1200.10">
    <property type="entry name" value="ACP-like"/>
    <property type="match status" value="1"/>
</dbReference>
<organism evidence="1 2">
    <name type="scientific">Bombilactobacillus apium</name>
    <dbReference type="NCBI Taxonomy" id="2675299"/>
    <lineage>
        <taxon>Bacteria</taxon>
        <taxon>Bacillati</taxon>
        <taxon>Bacillota</taxon>
        <taxon>Bacilli</taxon>
        <taxon>Lactobacillales</taxon>
        <taxon>Lactobacillaceae</taxon>
        <taxon>Bombilactobacillus</taxon>
    </lineage>
</organism>
<name>A0A850R4W5_9LACO</name>
<reference evidence="1 2" key="1">
    <citation type="submission" date="2020-06" db="EMBL/GenBank/DDBJ databases">
        <authorList>
            <person name="Kang J."/>
        </authorList>
    </citation>
    <scope>NUCLEOTIDE SEQUENCE [LARGE SCALE GENOMIC DNA]</scope>
    <source>
        <strain evidence="1 2">DCY120</strain>
    </source>
</reference>
<dbReference type="Proteomes" id="UP000563523">
    <property type="component" value="Unassembled WGS sequence"/>
</dbReference>
<protein>
    <submittedName>
        <fullName evidence="1">Acyl carrier protein</fullName>
    </submittedName>
</protein>
<dbReference type="SUPFAM" id="SSF47336">
    <property type="entry name" value="ACP-like"/>
    <property type="match status" value="1"/>
</dbReference>
<gene>
    <name evidence="1" type="ORF">HU830_01555</name>
</gene>
<dbReference type="RefSeq" id="WP_176942049.1">
    <property type="nucleotide sequence ID" value="NZ_JABZEC010000001.1"/>
</dbReference>
<sequence>MIIDEIYIKKIILKYTPNEIKIEDINNNSRVRDDLLIDSLSYISLIIDLERKFKIKLTTSPNLFNDKVDFQTIKKEIGQQINLLQNKD</sequence>
<comment type="caution">
    <text evidence="1">The sequence shown here is derived from an EMBL/GenBank/DDBJ whole genome shotgun (WGS) entry which is preliminary data.</text>
</comment>
<accession>A0A850R4W5</accession>
<evidence type="ECO:0000313" key="2">
    <source>
        <dbReference type="Proteomes" id="UP000563523"/>
    </source>
</evidence>
<dbReference type="EMBL" id="JABZEC010000001">
    <property type="protein sequence ID" value="NVY95887.1"/>
    <property type="molecule type" value="Genomic_DNA"/>
</dbReference>
<proteinExistence type="predicted"/>
<keyword evidence="2" id="KW-1185">Reference proteome</keyword>
<dbReference type="InterPro" id="IPR036736">
    <property type="entry name" value="ACP-like_sf"/>
</dbReference>
<dbReference type="AlphaFoldDB" id="A0A850R4W5"/>